<dbReference type="Pfam" id="PF00583">
    <property type="entry name" value="Acetyltransf_1"/>
    <property type="match status" value="1"/>
</dbReference>
<dbReference type="PANTHER" id="PTHR43877">
    <property type="entry name" value="AMINOALKYLPHOSPHONATE N-ACETYLTRANSFERASE-RELATED-RELATED"/>
    <property type="match status" value="1"/>
</dbReference>
<evidence type="ECO:0000313" key="4">
    <source>
        <dbReference type="EMBL" id="UWX63195.1"/>
    </source>
</evidence>
<name>A0ABY5YDP3_9DEIO</name>
<dbReference type="RefSeq" id="WP_260559486.1">
    <property type="nucleotide sequence ID" value="NZ_BAABEC010000186.1"/>
</dbReference>
<accession>A0ABY5YDP3</accession>
<dbReference type="Proteomes" id="UP001060261">
    <property type="component" value="Chromosome"/>
</dbReference>
<evidence type="ECO:0000256" key="2">
    <source>
        <dbReference type="ARBA" id="ARBA00023315"/>
    </source>
</evidence>
<gene>
    <name evidence="4" type="ORF">N0D28_10570</name>
</gene>
<reference evidence="4" key="1">
    <citation type="submission" date="2022-09" db="EMBL/GenBank/DDBJ databases">
        <title>genome sequence of Deinococcus rubellus.</title>
        <authorList>
            <person name="Srinivasan S."/>
        </authorList>
    </citation>
    <scope>NUCLEOTIDE SEQUENCE</scope>
    <source>
        <strain evidence="4">Ant6</strain>
    </source>
</reference>
<dbReference type="PROSITE" id="PS51186">
    <property type="entry name" value="GNAT"/>
    <property type="match status" value="1"/>
</dbReference>
<dbReference type="CDD" id="cd04301">
    <property type="entry name" value="NAT_SF"/>
    <property type="match status" value="1"/>
</dbReference>
<keyword evidence="1" id="KW-0808">Transferase</keyword>
<dbReference type="SUPFAM" id="SSF55729">
    <property type="entry name" value="Acyl-CoA N-acyltransferases (Nat)"/>
    <property type="match status" value="1"/>
</dbReference>
<evidence type="ECO:0000313" key="5">
    <source>
        <dbReference type="Proteomes" id="UP001060261"/>
    </source>
</evidence>
<proteinExistence type="predicted"/>
<evidence type="ECO:0000259" key="3">
    <source>
        <dbReference type="PROSITE" id="PS51186"/>
    </source>
</evidence>
<sequence>MTFTLRPAFSTDAAAFHAVMMAAGMDPRSSWTRTTVGDIARSLSLGGGFLACIGETAVGCVSFRPDGVETLTLNKLATLPDVRGQGIGAALVQAVEQVAAERGYKLVLLAVSQYNLDALPFYGRLGYVVDAAAEYSFRSPTSPRPVVLVKAVPNPLTKAVT</sequence>
<dbReference type="EMBL" id="CP104213">
    <property type="protein sequence ID" value="UWX63195.1"/>
    <property type="molecule type" value="Genomic_DNA"/>
</dbReference>
<keyword evidence="2" id="KW-0012">Acyltransferase</keyword>
<keyword evidence="5" id="KW-1185">Reference proteome</keyword>
<dbReference type="InterPro" id="IPR016181">
    <property type="entry name" value="Acyl_CoA_acyltransferase"/>
</dbReference>
<organism evidence="4 5">
    <name type="scientific">Deinococcus rubellus</name>
    <dbReference type="NCBI Taxonomy" id="1889240"/>
    <lineage>
        <taxon>Bacteria</taxon>
        <taxon>Thermotogati</taxon>
        <taxon>Deinococcota</taxon>
        <taxon>Deinococci</taxon>
        <taxon>Deinococcales</taxon>
        <taxon>Deinococcaceae</taxon>
        <taxon>Deinococcus</taxon>
    </lineage>
</organism>
<dbReference type="Gene3D" id="3.40.630.30">
    <property type="match status" value="1"/>
</dbReference>
<protein>
    <submittedName>
        <fullName evidence="4">GNAT family N-acetyltransferase</fullName>
    </submittedName>
</protein>
<dbReference type="InterPro" id="IPR050832">
    <property type="entry name" value="Bact_Acetyltransf"/>
</dbReference>
<evidence type="ECO:0000256" key="1">
    <source>
        <dbReference type="ARBA" id="ARBA00022679"/>
    </source>
</evidence>
<dbReference type="InterPro" id="IPR000182">
    <property type="entry name" value="GNAT_dom"/>
</dbReference>
<dbReference type="PANTHER" id="PTHR43877:SF2">
    <property type="entry name" value="AMINOALKYLPHOSPHONATE N-ACETYLTRANSFERASE-RELATED"/>
    <property type="match status" value="1"/>
</dbReference>
<feature type="domain" description="N-acetyltransferase" evidence="3">
    <location>
        <begin position="3"/>
        <end position="153"/>
    </location>
</feature>